<dbReference type="Proteomes" id="UP000799772">
    <property type="component" value="Unassembled WGS sequence"/>
</dbReference>
<evidence type="ECO:0000313" key="1">
    <source>
        <dbReference type="EMBL" id="KAF2094188.1"/>
    </source>
</evidence>
<reference evidence="1" key="1">
    <citation type="journal article" date="2020" name="Stud. Mycol.">
        <title>101 Dothideomycetes genomes: a test case for predicting lifestyles and emergence of pathogens.</title>
        <authorList>
            <person name="Haridas S."/>
            <person name="Albert R."/>
            <person name="Binder M."/>
            <person name="Bloem J."/>
            <person name="Labutti K."/>
            <person name="Salamov A."/>
            <person name="Andreopoulos B."/>
            <person name="Baker S."/>
            <person name="Barry K."/>
            <person name="Bills G."/>
            <person name="Bluhm B."/>
            <person name="Cannon C."/>
            <person name="Castanera R."/>
            <person name="Culley D."/>
            <person name="Daum C."/>
            <person name="Ezra D."/>
            <person name="Gonzalez J."/>
            <person name="Henrissat B."/>
            <person name="Kuo A."/>
            <person name="Liang C."/>
            <person name="Lipzen A."/>
            <person name="Lutzoni F."/>
            <person name="Magnuson J."/>
            <person name="Mondo S."/>
            <person name="Nolan M."/>
            <person name="Ohm R."/>
            <person name="Pangilinan J."/>
            <person name="Park H.-J."/>
            <person name="Ramirez L."/>
            <person name="Alfaro M."/>
            <person name="Sun H."/>
            <person name="Tritt A."/>
            <person name="Yoshinaga Y."/>
            <person name="Zwiers L.-H."/>
            <person name="Turgeon B."/>
            <person name="Goodwin S."/>
            <person name="Spatafora J."/>
            <person name="Crous P."/>
            <person name="Grigoriev I."/>
        </authorList>
    </citation>
    <scope>NUCLEOTIDE SEQUENCE</scope>
    <source>
        <strain evidence="1">CBS 133067</strain>
    </source>
</reference>
<gene>
    <name evidence="1" type="ORF">NA57DRAFT_25478</name>
</gene>
<feature type="non-terminal residue" evidence="1">
    <location>
        <position position="189"/>
    </location>
</feature>
<dbReference type="PANTHER" id="PTHR38847">
    <property type="match status" value="1"/>
</dbReference>
<organism evidence="1 2">
    <name type="scientific">Rhizodiscina lignyota</name>
    <dbReference type="NCBI Taxonomy" id="1504668"/>
    <lineage>
        <taxon>Eukaryota</taxon>
        <taxon>Fungi</taxon>
        <taxon>Dikarya</taxon>
        <taxon>Ascomycota</taxon>
        <taxon>Pezizomycotina</taxon>
        <taxon>Dothideomycetes</taxon>
        <taxon>Pleosporomycetidae</taxon>
        <taxon>Aulographales</taxon>
        <taxon>Rhizodiscinaceae</taxon>
        <taxon>Rhizodiscina</taxon>
    </lineage>
</organism>
<evidence type="ECO:0008006" key="3">
    <source>
        <dbReference type="Google" id="ProtNLM"/>
    </source>
</evidence>
<keyword evidence="2" id="KW-1185">Reference proteome</keyword>
<dbReference type="AlphaFoldDB" id="A0A9P4I655"/>
<protein>
    <recommendedName>
        <fullName evidence="3">DUF4360 domain-containing protein</fullName>
    </recommendedName>
</protein>
<accession>A0A9P4I655</accession>
<name>A0A9P4I655_9PEZI</name>
<dbReference type="InterPro" id="IPR025649">
    <property type="entry name" value="DUF4360"/>
</dbReference>
<evidence type="ECO:0000313" key="2">
    <source>
        <dbReference type="Proteomes" id="UP000799772"/>
    </source>
</evidence>
<comment type="caution">
    <text evidence="1">The sequence shown here is derived from an EMBL/GenBank/DDBJ whole genome shotgun (WGS) entry which is preliminary data.</text>
</comment>
<dbReference type="EMBL" id="ML978135">
    <property type="protein sequence ID" value="KAF2094188.1"/>
    <property type="molecule type" value="Genomic_DNA"/>
</dbReference>
<feature type="non-terminal residue" evidence="1">
    <location>
        <position position="1"/>
    </location>
</feature>
<dbReference type="OrthoDB" id="152248at2759"/>
<dbReference type="PANTHER" id="PTHR38847:SF1">
    <property type="entry name" value="PSEUDOURIDINE SYNTHASE RSUA_RLUA-LIKE DOMAIN-CONTAINING PROTEIN"/>
    <property type="match status" value="1"/>
</dbReference>
<proteinExistence type="predicted"/>
<sequence>PPPGSVIIRGASTSGSGCPQGTVDTTISQTSDWVTFGFDSFRTAIGPDASTQAIRSQYCSMRLDMLYPGGYQYSIIDATYHIYARLDDGVSGAFISTYFFSQNAARSFDTIATFNGPTPPFGTTFTKVDTADNPSIVWSPCGAEGTLNINNRMAMTAANDTLTGEMGDIDATIKSTQIMAMRFAWRTCT</sequence>
<dbReference type="Pfam" id="PF14273">
    <property type="entry name" value="DUF4360"/>
    <property type="match status" value="1"/>
</dbReference>